<feature type="transmembrane region" description="Helical" evidence="1">
    <location>
        <begin position="32"/>
        <end position="54"/>
    </location>
</feature>
<dbReference type="Proteomes" id="UP000034090">
    <property type="component" value="Unassembled WGS sequence"/>
</dbReference>
<keyword evidence="1" id="KW-0472">Membrane</keyword>
<dbReference type="AlphaFoldDB" id="A0A0G1GJA6"/>
<evidence type="ECO:0000256" key="1">
    <source>
        <dbReference type="SAM" id="Phobius"/>
    </source>
</evidence>
<proteinExistence type="predicted"/>
<evidence type="ECO:0000313" key="3">
    <source>
        <dbReference type="Proteomes" id="UP000034090"/>
    </source>
</evidence>
<dbReference type="InterPro" id="IPR007404">
    <property type="entry name" value="YdjM-like"/>
</dbReference>
<reference evidence="2 3" key="1">
    <citation type="journal article" date="2015" name="Nature">
        <title>rRNA introns, odd ribosomes, and small enigmatic genomes across a large radiation of phyla.</title>
        <authorList>
            <person name="Brown C.T."/>
            <person name="Hug L.A."/>
            <person name="Thomas B.C."/>
            <person name="Sharon I."/>
            <person name="Castelle C.J."/>
            <person name="Singh A."/>
            <person name="Wilkins M.J."/>
            <person name="Williams K.H."/>
            <person name="Banfield J.F."/>
        </authorList>
    </citation>
    <scope>NUCLEOTIDE SEQUENCE [LARGE SCALE GENOMIC DNA]</scope>
</reference>
<gene>
    <name evidence="2" type="ORF">UV74_C0002G0074</name>
</gene>
<dbReference type="EMBL" id="LCFQ01000002">
    <property type="protein sequence ID" value="KKS98853.1"/>
    <property type="molecule type" value="Genomic_DNA"/>
</dbReference>
<keyword evidence="1" id="KW-1133">Transmembrane helix</keyword>
<dbReference type="STRING" id="1618578.UV74_C0002G0074"/>
<protein>
    <recommendedName>
        <fullName evidence="4">Membrane-bound metal-dependent hydrolase</fullName>
    </recommendedName>
</protein>
<evidence type="ECO:0008006" key="4">
    <source>
        <dbReference type="Google" id="ProtNLM"/>
    </source>
</evidence>
<comment type="caution">
    <text evidence="2">The sequence shown here is derived from an EMBL/GenBank/DDBJ whole genome shotgun (WGS) entry which is preliminary data.</text>
</comment>
<name>A0A0G1GJA6_9BACT</name>
<feature type="transmembrane region" description="Helical" evidence="1">
    <location>
        <begin position="91"/>
        <end position="110"/>
    </location>
</feature>
<organism evidence="2 3">
    <name type="scientific">Candidatus Woesebacteria bacterium GW2011_GWB1_43_14</name>
    <dbReference type="NCBI Taxonomy" id="1618578"/>
    <lineage>
        <taxon>Bacteria</taxon>
        <taxon>Candidatus Woeseibacteriota</taxon>
    </lineage>
</organism>
<keyword evidence="1" id="KW-0812">Transmembrane</keyword>
<dbReference type="Pfam" id="PF04307">
    <property type="entry name" value="YdjM"/>
    <property type="match status" value="1"/>
</dbReference>
<feature type="transmembrane region" description="Helical" evidence="1">
    <location>
        <begin position="159"/>
        <end position="176"/>
    </location>
</feature>
<evidence type="ECO:0000313" key="2">
    <source>
        <dbReference type="EMBL" id="KKS98853.1"/>
    </source>
</evidence>
<sequence length="177" mass="20672">MKKDLAFHLISALVFVLLVLLAEGWSEDTYLWFVVGSLIGTIIPDVDHFIYVKFLRPHELTSQRADLMMQNSEYKRTINLLSQTRSERKQLIFHSGLFQMVFTILAFYVISSSDSLLGRGIVLSFLLHLLVDQYIDYKETGNVNNWFWQLKIIFDKQRTIAYLVVNLVILIFLGFLF</sequence>
<accession>A0A0G1GJA6</accession>